<dbReference type="SUPFAM" id="SSF53474">
    <property type="entry name" value="alpha/beta-Hydrolases"/>
    <property type="match status" value="1"/>
</dbReference>
<proteinExistence type="predicted"/>
<feature type="compositionally biased region" description="Polar residues" evidence="1">
    <location>
        <begin position="207"/>
        <end position="226"/>
    </location>
</feature>
<accession>A0A1C5AK00</accession>
<evidence type="ECO:0000313" key="3">
    <source>
        <dbReference type="Proteomes" id="UP000198797"/>
    </source>
</evidence>
<protein>
    <submittedName>
        <fullName evidence="2">Pimeloyl-ACP methyl ester carboxylesterase</fullName>
    </submittedName>
</protein>
<keyword evidence="3" id="KW-1185">Reference proteome</keyword>
<dbReference type="RefSeq" id="WP_245722756.1">
    <property type="nucleotide sequence ID" value="NZ_FMCU01000018.1"/>
</dbReference>
<evidence type="ECO:0000256" key="1">
    <source>
        <dbReference type="SAM" id="MobiDB-lite"/>
    </source>
</evidence>
<dbReference type="InterPro" id="IPR029058">
    <property type="entry name" value="AB_hydrolase_fold"/>
</dbReference>
<dbReference type="STRING" id="121616.GA0070216_11886"/>
<dbReference type="AlphaFoldDB" id="A0A1C5AK00"/>
<dbReference type="Gene3D" id="3.40.50.1820">
    <property type="entry name" value="alpha/beta hydrolase"/>
    <property type="match status" value="1"/>
</dbReference>
<dbReference type="Proteomes" id="UP000198797">
    <property type="component" value="Unassembled WGS sequence"/>
</dbReference>
<gene>
    <name evidence="2" type="ORF">GA0070216_11886</name>
</gene>
<feature type="compositionally biased region" description="Basic residues" evidence="1">
    <location>
        <begin position="272"/>
        <end position="282"/>
    </location>
</feature>
<feature type="region of interest" description="Disordered" evidence="1">
    <location>
        <begin position="204"/>
        <end position="297"/>
    </location>
</feature>
<sequence length="297" mass="31490">MADRFTVHLYNRRGRADAAARAEPYDGDQDVDDLATLLTATGVRNVLGHSGGGFVALRAAARGLPIDRLALYDAAVQVNGLFPLDWVPAAREASHAGDIARALALTGAGLNTHSAAPRLPLAVRIAICRLFLRTTIGRTMGELLPTTLDESMLIPQHDSSPQRWAGITAEVLPAYGSSGPPYYRPTNEALARVMPHAARWRCPAPATTRSTAPRDTCSMRSPTFFTTPAPRSGPARDQPTASARCPGDGSRHAGATRAGASGSPGREPGTAGHRHERVRRAARLLPVGRRGSPPGLR</sequence>
<dbReference type="EMBL" id="FMCU01000018">
    <property type="protein sequence ID" value="SCF45568.1"/>
    <property type="molecule type" value="Genomic_DNA"/>
</dbReference>
<name>A0A1C5AK00_9ACTN</name>
<evidence type="ECO:0000313" key="2">
    <source>
        <dbReference type="EMBL" id="SCF45568.1"/>
    </source>
</evidence>
<organism evidence="2 3">
    <name type="scientific">Micromonospora matsumotoense</name>
    <dbReference type="NCBI Taxonomy" id="121616"/>
    <lineage>
        <taxon>Bacteria</taxon>
        <taxon>Bacillati</taxon>
        <taxon>Actinomycetota</taxon>
        <taxon>Actinomycetes</taxon>
        <taxon>Micromonosporales</taxon>
        <taxon>Micromonosporaceae</taxon>
        <taxon>Micromonospora</taxon>
    </lineage>
</organism>
<reference evidence="3" key="1">
    <citation type="submission" date="2016-06" db="EMBL/GenBank/DDBJ databases">
        <authorList>
            <person name="Varghese N."/>
            <person name="Submissions Spin"/>
        </authorList>
    </citation>
    <scope>NUCLEOTIDE SEQUENCE [LARGE SCALE GENOMIC DNA]</scope>
    <source>
        <strain evidence="3">DSM 44100</strain>
    </source>
</reference>